<dbReference type="AlphaFoldDB" id="A0A379MP05"/>
<dbReference type="SUPFAM" id="SSF51182">
    <property type="entry name" value="RmlC-like cupins"/>
    <property type="match status" value="1"/>
</dbReference>
<dbReference type="EMBL" id="UGVL01000001">
    <property type="protein sequence ID" value="SUE33381.1"/>
    <property type="molecule type" value="Genomic_DNA"/>
</dbReference>
<dbReference type="OrthoDB" id="826649at2"/>
<dbReference type="InterPro" id="IPR011051">
    <property type="entry name" value="RmlC_Cupin_sf"/>
</dbReference>
<protein>
    <submittedName>
        <fullName evidence="1">WxcM-like, C-terminal</fullName>
    </submittedName>
</protein>
<keyword evidence="2" id="KW-1185">Reference proteome</keyword>
<dbReference type="Proteomes" id="UP000255233">
    <property type="component" value="Unassembled WGS sequence"/>
</dbReference>
<dbReference type="Gene3D" id="2.60.120.10">
    <property type="entry name" value="Jelly Rolls"/>
    <property type="match status" value="1"/>
</dbReference>
<dbReference type="RefSeq" id="WP_027290623.1">
    <property type="nucleotide sequence ID" value="NZ_UGVL01000001.1"/>
</dbReference>
<evidence type="ECO:0000313" key="2">
    <source>
        <dbReference type="Proteomes" id="UP000255233"/>
    </source>
</evidence>
<organism evidence="1 2">
    <name type="scientific">Rikenella microfusus</name>
    <dbReference type="NCBI Taxonomy" id="28139"/>
    <lineage>
        <taxon>Bacteria</taxon>
        <taxon>Pseudomonadati</taxon>
        <taxon>Bacteroidota</taxon>
        <taxon>Bacteroidia</taxon>
        <taxon>Bacteroidales</taxon>
        <taxon>Rikenellaceae</taxon>
        <taxon>Rikenella</taxon>
    </lineage>
</organism>
<evidence type="ECO:0000313" key="1">
    <source>
        <dbReference type="EMBL" id="SUE33381.1"/>
    </source>
</evidence>
<gene>
    <name evidence="1" type="ORF">NCTC11190_00588</name>
</gene>
<name>A0A379MP05_9BACT</name>
<proteinExistence type="predicted"/>
<dbReference type="STRING" id="880526.GCA_000427365_00858"/>
<sequence length="143" mass="16482">MSEIRILQGGIFRDHRGELAHVNDFHLEGAHRYYVIKHDSTEVIRGWHGHRFEAKWFQCLRGGFRLAFVQPDDWEHPSPDLVPEVFTLTAERSELLCLPAGYANCIRATEPDSILLVFSGKVLDEAVHDSWRWEPAMWGGNTI</sequence>
<reference evidence="1 2" key="1">
    <citation type="submission" date="2018-06" db="EMBL/GenBank/DDBJ databases">
        <authorList>
            <consortium name="Pathogen Informatics"/>
            <person name="Doyle S."/>
        </authorList>
    </citation>
    <scope>NUCLEOTIDE SEQUENCE [LARGE SCALE GENOMIC DNA]</scope>
    <source>
        <strain evidence="1 2">NCTC11190</strain>
    </source>
</reference>
<dbReference type="InterPro" id="IPR014710">
    <property type="entry name" value="RmlC-like_jellyroll"/>
</dbReference>
<accession>A0A379MP05</accession>